<dbReference type="Proteomes" id="UP000076715">
    <property type="component" value="Unassembled WGS sequence"/>
</dbReference>
<sequence length="510" mass="57828">MNSIRNIGAGFVGQLLQAVVGFVSRTVFINYLAVEYLGINGLFSSILSILSLTELGIGTAFVYSLYKPLAEKNKQAIATIMRLYKKVYVSIGLAVFIIGLCVIPFLNQIVEEKPVTVVEDLSLLYLFFLFNTASTYFFSYKTALLNADQRNYVVAVNYAAFYIVQNIIQIIVLVVSQNFIYYLVTQLILQFLGNVTISFIVDKMYPFLKEFKKEKIDKVIKSQIISNAKATFLIRVGGVMVNNTDNIIINYFSGLVLLGYMSNYTMLIGLLSTFISQVFTNISASIAQVNAIESQEKQYEIFNMVNLANFWIYGFCSICIIILMNDFITLWVGEDFTLPLSIAVMLAINFFMVGMQNAIWTFKTTYGYFNEGKYLVILTAILNLAFSFTLGHWYGLLGILLATALSRLVTNFWYDPYIVFKLGLKIPPIVYLKKFLIYIGVISFAGALTYYLALFCDFSILINLIVKAILCLLIPNLIIILFYRKTPEFAKVTQTFMASYYSITKKIKKN</sequence>
<evidence type="ECO:0000256" key="1">
    <source>
        <dbReference type="ARBA" id="ARBA00004651"/>
    </source>
</evidence>
<feature type="transmembrane region" description="Helical" evidence="6">
    <location>
        <begin position="87"/>
        <end position="110"/>
    </location>
</feature>
<feature type="transmembrane region" description="Helical" evidence="6">
    <location>
        <begin position="374"/>
        <end position="390"/>
    </location>
</feature>
<dbReference type="AlphaFoldDB" id="A0A162DL55"/>
<comment type="subcellular location">
    <subcellularLocation>
        <location evidence="1">Cell membrane</location>
        <topology evidence="1">Multi-pass membrane protein</topology>
    </subcellularLocation>
</comment>
<name>A0A162DL55_9FLAO</name>
<evidence type="ECO:0000313" key="7">
    <source>
        <dbReference type="EMBL" id="KZS42068.1"/>
    </source>
</evidence>
<feature type="transmembrane region" description="Helical" evidence="6">
    <location>
        <begin position="179"/>
        <end position="201"/>
    </location>
</feature>
<evidence type="ECO:0000256" key="5">
    <source>
        <dbReference type="ARBA" id="ARBA00023136"/>
    </source>
</evidence>
<evidence type="ECO:0008006" key="9">
    <source>
        <dbReference type="Google" id="ProtNLM"/>
    </source>
</evidence>
<gene>
    <name evidence="7" type="ORF">AWE51_01090</name>
</gene>
<keyword evidence="3 6" id="KW-0812">Transmembrane</keyword>
<feature type="transmembrane region" description="Helical" evidence="6">
    <location>
        <begin position="460"/>
        <end position="483"/>
    </location>
</feature>
<feature type="transmembrane region" description="Helical" evidence="6">
    <location>
        <begin position="122"/>
        <end position="140"/>
    </location>
</feature>
<evidence type="ECO:0000256" key="6">
    <source>
        <dbReference type="SAM" id="Phobius"/>
    </source>
</evidence>
<keyword evidence="5 6" id="KW-0472">Membrane</keyword>
<keyword evidence="2" id="KW-1003">Cell membrane</keyword>
<dbReference type="GO" id="GO:0005886">
    <property type="term" value="C:plasma membrane"/>
    <property type="evidence" value="ECO:0007669"/>
    <property type="project" value="UniProtKB-SubCell"/>
</dbReference>
<feature type="transmembrane region" description="Helical" evidence="6">
    <location>
        <begin position="152"/>
        <end position="173"/>
    </location>
</feature>
<reference evidence="7 8" key="1">
    <citation type="submission" date="2016-01" db="EMBL/GenBank/DDBJ databases">
        <title>The draft genome sequence of Aquimarina sp. RZW4-3-2.</title>
        <authorList>
            <person name="Wang Y."/>
        </authorList>
    </citation>
    <scope>NUCLEOTIDE SEQUENCE [LARGE SCALE GENOMIC DNA]</scope>
    <source>
        <strain evidence="7 8">RZW4-3-2</strain>
    </source>
</reference>
<feature type="transmembrane region" description="Helical" evidence="6">
    <location>
        <begin position="12"/>
        <end position="34"/>
    </location>
</feature>
<accession>A0A162DL55</accession>
<dbReference type="PANTHER" id="PTHR30250:SF26">
    <property type="entry name" value="PSMA PROTEIN"/>
    <property type="match status" value="1"/>
</dbReference>
<dbReference type="STRING" id="1642818.AWE51_01090"/>
<feature type="transmembrane region" description="Helical" evidence="6">
    <location>
        <begin position="435"/>
        <end position="454"/>
    </location>
</feature>
<feature type="transmembrane region" description="Helical" evidence="6">
    <location>
        <begin position="338"/>
        <end position="362"/>
    </location>
</feature>
<keyword evidence="8" id="KW-1185">Reference proteome</keyword>
<dbReference type="EMBL" id="LQRT01000002">
    <property type="protein sequence ID" value="KZS42068.1"/>
    <property type="molecule type" value="Genomic_DNA"/>
</dbReference>
<feature type="transmembrane region" description="Helical" evidence="6">
    <location>
        <begin position="310"/>
        <end position="332"/>
    </location>
</feature>
<dbReference type="PANTHER" id="PTHR30250">
    <property type="entry name" value="PST FAMILY PREDICTED COLANIC ACID TRANSPORTER"/>
    <property type="match status" value="1"/>
</dbReference>
<evidence type="ECO:0000313" key="8">
    <source>
        <dbReference type="Proteomes" id="UP000076715"/>
    </source>
</evidence>
<dbReference type="InterPro" id="IPR050833">
    <property type="entry name" value="Poly_Biosynth_Transport"/>
</dbReference>
<protein>
    <recommendedName>
        <fullName evidence="9">Sugar translocase</fullName>
    </recommendedName>
</protein>
<keyword evidence="4 6" id="KW-1133">Transmembrane helix</keyword>
<feature type="transmembrane region" description="Helical" evidence="6">
    <location>
        <begin position="247"/>
        <end position="271"/>
    </location>
</feature>
<comment type="caution">
    <text evidence="7">The sequence shown here is derived from an EMBL/GenBank/DDBJ whole genome shotgun (WGS) entry which is preliminary data.</text>
</comment>
<proteinExistence type="predicted"/>
<organism evidence="7 8">
    <name type="scientific">Aquimarina aggregata</name>
    <dbReference type="NCBI Taxonomy" id="1642818"/>
    <lineage>
        <taxon>Bacteria</taxon>
        <taxon>Pseudomonadati</taxon>
        <taxon>Bacteroidota</taxon>
        <taxon>Flavobacteriia</taxon>
        <taxon>Flavobacteriales</taxon>
        <taxon>Flavobacteriaceae</taxon>
        <taxon>Aquimarina</taxon>
    </lineage>
</organism>
<feature type="transmembrane region" description="Helical" evidence="6">
    <location>
        <begin position="46"/>
        <end position="66"/>
    </location>
</feature>
<evidence type="ECO:0000256" key="2">
    <source>
        <dbReference type="ARBA" id="ARBA00022475"/>
    </source>
</evidence>
<evidence type="ECO:0000256" key="3">
    <source>
        <dbReference type="ARBA" id="ARBA00022692"/>
    </source>
</evidence>
<evidence type="ECO:0000256" key="4">
    <source>
        <dbReference type="ARBA" id="ARBA00022989"/>
    </source>
</evidence>